<proteinExistence type="predicted"/>
<evidence type="ECO:0000256" key="1">
    <source>
        <dbReference type="SAM" id="MobiDB-lite"/>
    </source>
</evidence>
<dbReference type="Gene3D" id="1.10.620.20">
    <property type="entry name" value="Ribonucleotide Reductase, subunit A"/>
    <property type="match status" value="2"/>
</dbReference>
<dbReference type="InterPro" id="IPR012348">
    <property type="entry name" value="RNR-like"/>
</dbReference>
<dbReference type="GO" id="GO:0016491">
    <property type="term" value="F:oxidoreductase activity"/>
    <property type="evidence" value="ECO:0007669"/>
    <property type="project" value="InterPro"/>
</dbReference>
<dbReference type="EMBL" id="LAZR01019001">
    <property type="protein sequence ID" value="KKL94142.1"/>
    <property type="molecule type" value="Genomic_DNA"/>
</dbReference>
<evidence type="ECO:0000313" key="2">
    <source>
        <dbReference type="EMBL" id="KKL94142.1"/>
    </source>
</evidence>
<comment type="caution">
    <text evidence="2">The sequence shown here is derived from an EMBL/GenBank/DDBJ whole genome shotgun (WGS) entry which is preliminary data.</text>
</comment>
<evidence type="ECO:0008006" key="3">
    <source>
        <dbReference type="Google" id="ProtNLM"/>
    </source>
</evidence>
<dbReference type="InterPro" id="IPR009078">
    <property type="entry name" value="Ferritin-like_SF"/>
</dbReference>
<feature type="region of interest" description="Disordered" evidence="1">
    <location>
        <begin position="55"/>
        <end position="79"/>
    </location>
</feature>
<dbReference type="SUPFAM" id="SSF47240">
    <property type="entry name" value="Ferritin-like"/>
    <property type="match status" value="1"/>
</dbReference>
<name>A0A0F9J4N6_9ZZZZ</name>
<dbReference type="AlphaFoldDB" id="A0A0F9J4N6"/>
<accession>A0A0F9J4N6</accession>
<protein>
    <recommendedName>
        <fullName evidence="3">Ferritin-like domain-containing protein</fullName>
    </recommendedName>
</protein>
<sequence>MAIDVDTLQKLRSEADAPELDLSWLNLGEESHWGIRAKPGKRGLTLDEIEIGPYGEVPEHTDNRSLRPRGAFARPDAPRLPATYTNSADTYSANARLLYEEGVQRQWSSATDIPWESIEPLPDDMERAMCQLCTFLTEVEFIAGDTPAQWLPKINSEHHEVKLFLLTQIMDEARHLDVFRKRALANGGGLLSSLPQDGLRVIIEAKDFTEMSAIMHVAAEGFVQSLFRMGEYIGQNEAEKRIFRLCGQDESRHLGFGVMHLKHVMDTEPWRREEIHHYLDKCEEALTAGSSVETEAGSYLIESLAVLMGGGVKNFDKGMEMAMAVQRKRVNEYVQRLTVAGLGDRRERIYPMLRPMLDPPPN</sequence>
<gene>
    <name evidence="2" type="ORF">LCGC14_1867620</name>
</gene>
<reference evidence="2" key="1">
    <citation type="journal article" date="2015" name="Nature">
        <title>Complex archaea that bridge the gap between prokaryotes and eukaryotes.</title>
        <authorList>
            <person name="Spang A."/>
            <person name="Saw J.H."/>
            <person name="Jorgensen S.L."/>
            <person name="Zaremba-Niedzwiedzka K."/>
            <person name="Martijn J."/>
            <person name="Lind A.E."/>
            <person name="van Eijk R."/>
            <person name="Schleper C."/>
            <person name="Guy L."/>
            <person name="Ettema T.J."/>
        </authorList>
    </citation>
    <scope>NUCLEOTIDE SEQUENCE</scope>
</reference>
<organism evidence="2">
    <name type="scientific">marine sediment metagenome</name>
    <dbReference type="NCBI Taxonomy" id="412755"/>
    <lineage>
        <taxon>unclassified sequences</taxon>
        <taxon>metagenomes</taxon>
        <taxon>ecological metagenomes</taxon>
    </lineage>
</organism>